<dbReference type="OrthoDB" id="6332945at2"/>
<dbReference type="AlphaFoldDB" id="D5C4M9"/>
<dbReference type="eggNOG" id="ENOG50330A4">
    <property type="taxonomic scope" value="Bacteria"/>
</dbReference>
<reference evidence="3" key="1">
    <citation type="submission" date="2010-04" db="EMBL/GenBank/DDBJ databases">
        <title>Complete genome sequence of Nitrosococcus halophilus Nc4, a salt-adapted, aerobic obligate ammonia-oxidizing sulfur purple bacterium.</title>
        <authorList>
            <consortium name="US DOE Joint Genome Institute"/>
            <person name="Campbell M.A."/>
            <person name="Malfatti S.A."/>
            <person name="Chain P.S.G."/>
            <person name="Heidelberg J.F."/>
            <person name="Ward B.B."/>
            <person name="Klotz M.G."/>
        </authorList>
    </citation>
    <scope>NUCLEOTIDE SEQUENCE [LARGE SCALE GENOMIC DNA]</scope>
    <source>
        <strain evidence="3">Nc4</strain>
    </source>
</reference>
<feature type="chain" id="PRO_5003069896" evidence="1">
    <location>
        <begin position="23"/>
        <end position="120"/>
    </location>
</feature>
<organism evidence="2 3">
    <name type="scientific">Nitrosococcus halophilus (strain Nc4)</name>
    <dbReference type="NCBI Taxonomy" id="472759"/>
    <lineage>
        <taxon>Bacteria</taxon>
        <taxon>Pseudomonadati</taxon>
        <taxon>Pseudomonadota</taxon>
        <taxon>Gammaproteobacteria</taxon>
        <taxon>Chromatiales</taxon>
        <taxon>Chromatiaceae</taxon>
        <taxon>Nitrosococcus</taxon>
    </lineage>
</organism>
<keyword evidence="3" id="KW-1185">Reference proteome</keyword>
<accession>D5C4M9</accession>
<dbReference type="EMBL" id="CP001798">
    <property type="protein sequence ID" value="ADE15213.1"/>
    <property type="molecule type" value="Genomic_DNA"/>
</dbReference>
<name>D5C4M9_NITHN</name>
<sequence length="120" mass="13520">MKKITLYSMVFILSMVPSICSADSFSEASEKLCEKIKFCALKSLEQKDLSPQMKQMMAPMMENMCASIQQNYNAALENHKLYEPATRCMESMQGLTCGDLQQADGPLTPECEAYQKLVEE</sequence>
<protein>
    <submittedName>
        <fullName evidence="2">Uncharacterized protein</fullName>
    </submittedName>
</protein>
<dbReference type="RefSeq" id="WP_013033078.1">
    <property type="nucleotide sequence ID" value="NC_013960.1"/>
</dbReference>
<gene>
    <name evidence="2" type="ordered locus">Nhal_2112</name>
</gene>
<evidence type="ECO:0000256" key="1">
    <source>
        <dbReference type="SAM" id="SignalP"/>
    </source>
</evidence>
<dbReference type="Proteomes" id="UP000001844">
    <property type="component" value="Chromosome"/>
</dbReference>
<evidence type="ECO:0000313" key="3">
    <source>
        <dbReference type="Proteomes" id="UP000001844"/>
    </source>
</evidence>
<evidence type="ECO:0000313" key="2">
    <source>
        <dbReference type="EMBL" id="ADE15213.1"/>
    </source>
</evidence>
<proteinExistence type="predicted"/>
<dbReference type="HOGENOM" id="CLU_163260_0_0_6"/>
<keyword evidence="1" id="KW-0732">Signal</keyword>
<feature type="signal peptide" evidence="1">
    <location>
        <begin position="1"/>
        <end position="22"/>
    </location>
</feature>
<dbReference type="KEGG" id="nhl:Nhal_2112"/>